<dbReference type="EMBL" id="LAZR01002862">
    <property type="protein sequence ID" value="KKN24722.1"/>
    <property type="molecule type" value="Genomic_DNA"/>
</dbReference>
<sequence length="169" mass="18969">MANKAVRKEQEEFVARLRETLKPGDTVYTTVKHVSRSGMQRSINVFQIEDNSPHWLSYWVAKALGWGFDDKREAVKVGGCGMDMGFHLVYSLSRTLFPKGHECSGKGCESNDHRNGVKPPEDSCPDGTGPRKKCENLMHGFPQAMKGERGGCKPWVHSDGGYALKQRWI</sequence>
<evidence type="ECO:0000313" key="2">
    <source>
        <dbReference type="EMBL" id="KKN24722.1"/>
    </source>
</evidence>
<name>A0A0F9PJN1_9ZZZZ</name>
<proteinExistence type="predicted"/>
<organism evidence="2">
    <name type="scientific">marine sediment metagenome</name>
    <dbReference type="NCBI Taxonomy" id="412755"/>
    <lineage>
        <taxon>unclassified sequences</taxon>
        <taxon>metagenomes</taxon>
        <taxon>ecological metagenomes</taxon>
    </lineage>
</organism>
<gene>
    <name evidence="2" type="ORF">LCGC14_0892250</name>
</gene>
<reference evidence="2" key="1">
    <citation type="journal article" date="2015" name="Nature">
        <title>Complex archaea that bridge the gap between prokaryotes and eukaryotes.</title>
        <authorList>
            <person name="Spang A."/>
            <person name="Saw J.H."/>
            <person name="Jorgensen S.L."/>
            <person name="Zaremba-Niedzwiedzka K."/>
            <person name="Martijn J."/>
            <person name="Lind A.E."/>
            <person name="van Eijk R."/>
            <person name="Schleper C."/>
            <person name="Guy L."/>
            <person name="Ettema T.J."/>
        </authorList>
    </citation>
    <scope>NUCLEOTIDE SEQUENCE</scope>
</reference>
<accession>A0A0F9PJN1</accession>
<feature type="compositionally biased region" description="Basic and acidic residues" evidence="1">
    <location>
        <begin position="107"/>
        <end position="121"/>
    </location>
</feature>
<protein>
    <submittedName>
        <fullName evidence="2">Uncharacterized protein</fullName>
    </submittedName>
</protein>
<dbReference type="AlphaFoldDB" id="A0A0F9PJN1"/>
<feature type="region of interest" description="Disordered" evidence="1">
    <location>
        <begin position="107"/>
        <end position="129"/>
    </location>
</feature>
<evidence type="ECO:0000256" key="1">
    <source>
        <dbReference type="SAM" id="MobiDB-lite"/>
    </source>
</evidence>
<comment type="caution">
    <text evidence="2">The sequence shown here is derived from an EMBL/GenBank/DDBJ whole genome shotgun (WGS) entry which is preliminary data.</text>
</comment>